<reference evidence="2" key="1">
    <citation type="journal article" date="2013" name="Mol. Biol. Evol.">
        <title>Extensive trans-specific polymorphism at the mating type locus of the root decay fungus heterobasidion.</title>
        <authorList>
            <person name="van Diepen L.T."/>
            <person name="Olson A."/>
            <person name="Ihrmark K."/>
            <person name="Stenlid J."/>
            <person name="James T.Y."/>
        </authorList>
    </citation>
    <scope>NUCLEOTIDE SEQUENCE</scope>
    <source>
        <strain evidence="2">Bc_4b-2</strain>
    </source>
</reference>
<feature type="compositionally biased region" description="Low complexity" evidence="1">
    <location>
        <begin position="477"/>
        <end position="493"/>
    </location>
</feature>
<dbReference type="AlphaFoldDB" id="S5RA28"/>
<feature type="region of interest" description="Disordered" evidence="1">
    <location>
        <begin position="290"/>
        <end position="311"/>
    </location>
</feature>
<sequence length="579" mass="62026">MAYNDCLKRLVTTSQSVLTTSNNARISATLHHSGMPSTSASSAAYSFPLPPSLISDFLALGCNTLIAQRLSQSYTDVAFSLKTKYETEFCQADRTCNQLLSLVHGSAVHKFQDRMRSLYVSHYTTLMHSWAGEAVSMTRHRLMQVTLSNSCLKLSFPAYLSSSLVDDHDIKHRSEIIPCVKAANDEVMVQLVSSQFLDLKSLFQRDNESIEPGGDLLHQNLSVNAFPKNYPCPHPAKRDSCLKILSQGFRQVMHQSDQGASVDNLIETFKDFSTSECLRSDPLNDETVTASFASSSTPPSSPPPSSTSSSVVGRIAYNLPTTSLSHGFSDPKLATSPMSLQPKPRCRKLAALPKRNQVSIIPSVNYQSKIILPASSNASASTIVETATPASPIPAKQLHCPPLAMAISPVSSPRARKMAALPRHTTKSATSSIASPACPPVTLFAPLSVANVSSLSQASPTPNRSRSIISRTPSLVSLASSDSGPLSPSSDGPETPPSTPPPFKTKFPSSIPSSSLSSKSFGSTRGSGASPISTFQLSSTKKPEKFELLSPSPSGRTPSFSFSGGIKREEGSFSFTFSR</sequence>
<proteinExistence type="predicted"/>
<feature type="compositionally biased region" description="Polar residues" evidence="1">
    <location>
        <begin position="551"/>
        <end position="562"/>
    </location>
</feature>
<feature type="compositionally biased region" description="Polar residues" evidence="1">
    <location>
        <begin position="530"/>
        <end position="540"/>
    </location>
</feature>
<feature type="compositionally biased region" description="Pro residues" evidence="1">
    <location>
        <begin position="494"/>
        <end position="503"/>
    </location>
</feature>
<accession>S5RA28</accession>
<protein>
    <submittedName>
        <fullName evidence="2">B2 mating type protein</fullName>
    </submittedName>
</protein>
<dbReference type="EMBL" id="KF280357">
    <property type="protein sequence ID" value="AGS09211.1"/>
    <property type="molecule type" value="Genomic_DNA"/>
</dbReference>
<evidence type="ECO:0000256" key="1">
    <source>
        <dbReference type="SAM" id="MobiDB-lite"/>
    </source>
</evidence>
<name>S5RA28_9AGAM</name>
<reference evidence="2" key="2">
    <citation type="submission" date="2013-06" db="EMBL/GenBank/DDBJ databases">
        <authorList>
            <person name="van Diepen L.T.A."/>
            <person name="Olson A."/>
            <person name="Ihrmark K."/>
            <person name="Stenlid J."/>
            <person name="James T.Y."/>
        </authorList>
    </citation>
    <scope>NUCLEOTIDE SEQUENCE</scope>
    <source>
        <strain evidence="2">Bc_4b-2</strain>
    </source>
</reference>
<feature type="region of interest" description="Disordered" evidence="1">
    <location>
        <begin position="476"/>
        <end position="579"/>
    </location>
</feature>
<feature type="compositionally biased region" description="Low complexity" evidence="1">
    <location>
        <begin position="504"/>
        <end position="528"/>
    </location>
</feature>
<organism evidence="2">
    <name type="scientific">Heterobasidion occidentale</name>
    <dbReference type="NCBI Taxonomy" id="942053"/>
    <lineage>
        <taxon>Eukaryota</taxon>
        <taxon>Fungi</taxon>
        <taxon>Dikarya</taxon>
        <taxon>Basidiomycota</taxon>
        <taxon>Agaricomycotina</taxon>
        <taxon>Agaricomycetes</taxon>
        <taxon>Russulales</taxon>
        <taxon>Bondarzewiaceae</taxon>
        <taxon>Heterobasidion</taxon>
    </lineage>
</organism>
<evidence type="ECO:0000313" key="2">
    <source>
        <dbReference type="EMBL" id="AGS09211.1"/>
    </source>
</evidence>